<evidence type="ECO:0000313" key="5">
    <source>
        <dbReference type="Proteomes" id="UP000248423"/>
    </source>
</evidence>
<evidence type="ECO:0000256" key="2">
    <source>
        <dbReference type="ARBA" id="ARBA00022898"/>
    </source>
</evidence>
<dbReference type="InterPro" id="IPR004839">
    <property type="entry name" value="Aminotransferase_I/II_large"/>
</dbReference>
<dbReference type="GO" id="GO:0008483">
    <property type="term" value="F:transaminase activity"/>
    <property type="evidence" value="ECO:0007669"/>
    <property type="project" value="TreeGrafter"/>
</dbReference>
<evidence type="ECO:0000259" key="3">
    <source>
        <dbReference type="Pfam" id="PF00155"/>
    </source>
</evidence>
<evidence type="ECO:0000313" key="4">
    <source>
        <dbReference type="EMBL" id="PYI02047.1"/>
    </source>
</evidence>
<dbReference type="InterPro" id="IPR015421">
    <property type="entry name" value="PyrdxlP-dep_Trfase_major"/>
</dbReference>
<protein>
    <submittedName>
        <fullName evidence="4">Acc synthase</fullName>
    </submittedName>
</protein>
<keyword evidence="2" id="KW-0663">Pyridoxal phosphate</keyword>
<name>A0A319DW81_ASPSB</name>
<dbReference type="VEuPathDB" id="FungiDB:BO78DRAFT_352506"/>
<dbReference type="AlphaFoldDB" id="A0A319DW81"/>
<dbReference type="PRINTS" id="PR00753">
    <property type="entry name" value="ACCSYNTHASE"/>
</dbReference>
<comment type="similarity">
    <text evidence="1">Belongs to the class-I pyridoxal-phosphate-dependent aminotransferase family.</text>
</comment>
<reference evidence="4 5" key="1">
    <citation type="submission" date="2018-02" db="EMBL/GenBank/DDBJ databases">
        <title>The genomes of Aspergillus section Nigri reveals drivers in fungal speciation.</title>
        <authorList>
            <consortium name="DOE Joint Genome Institute"/>
            <person name="Vesth T.C."/>
            <person name="Nybo J."/>
            <person name="Theobald S."/>
            <person name="Brandl J."/>
            <person name="Frisvad J.C."/>
            <person name="Nielsen K.F."/>
            <person name="Lyhne E.K."/>
            <person name="Kogle M.E."/>
            <person name="Kuo A."/>
            <person name="Riley R."/>
            <person name="Clum A."/>
            <person name="Nolan M."/>
            <person name="Lipzen A."/>
            <person name="Salamov A."/>
            <person name="Henrissat B."/>
            <person name="Wiebenga A."/>
            <person name="De vries R.P."/>
            <person name="Grigoriev I.V."/>
            <person name="Mortensen U.H."/>
            <person name="Andersen M.R."/>
            <person name="Baker S.E."/>
        </authorList>
    </citation>
    <scope>NUCLEOTIDE SEQUENCE [LARGE SCALE GENOMIC DNA]</scope>
    <source>
        <strain evidence="4 5">CBS 121057</strain>
    </source>
</reference>
<dbReference type="OrthoDB" id="7042322at2759"/>
<dbReference type="GO" id="GO:0030170">
    <property type="term" value="F:pyridoxal phosphate binding"/>
    <property type="evidence" value="ECO:0007669"/>
    <property type="project" value="InterPro"/>
</dbReference>
<gene>
    <name evidence="4" type="ORF">BO78DRAFT_352506</name>
</gene>
<dbReference type="InterPro" id="IPR015422">
    <property type="entry name" value="PyrdxlP-dep_Trfase_small"/>
</dbReference>
<dbReference type="PANTHER" id="PTHR43795">
    <property type="entry name" value="BIFUNCTIONAL ASPARTATE AMINOTRANSFERASE AND GLUTAMATE/ASPARTATE-PREPHENATE AMINOTRANSFERASE-RELATED"/>
    <property type="match status" value="1"/>
</dbReference>
<dbReference type="GO" id="GO:0006520">
    <property type="term" value="P:amino acid metabolic process"/>
    <property type="evidence" value="ECO:0007669"/>
    <property type="project" value="TreeGrafter"/>
</dbReference>
<organism evidence="4 5">
    <name type="scientific">Aspergillus sclerotiicarbonarius (strain CBS 121057 / IBT 28362)</name>
    <dbReference type="NCBI Taxonomy" id="1448318"/>
    <lineage>
        <taxon>Eukaryota</taxon>
        <taxon>Fungi</taxon>
        <taxon>Dikarya</taxon>
        <taxon>Ascomycota</taxon>
        <taxon>Pezizomycotina</taxon>
        <taxon>Eurotiomycetes</taxon>
        <taxon>Eurotiomycetidae</taxon>
        <taxon>Eurotiales</taxon>
        <taxon>Aspergillaceae</taxon>
        <taxon>Aspergillus</taxon>
        <taxon>Aspergillus subgen. Circumdati</taxon>
    </lineage>
</organism>
<dbReference type="Gene3D" id="3.90.1150.10">
    <property type="entry name" value="Aspartate Aminotransferase, domain 1"/>
    <property type="match status" value="1"/>
</dbReference>
<feature type="domain" description="Aminotransferase class I/classII large" evidence="3">
    <location>
        <begin position="73"/>
        <end position="421"/>
    </location>
</feature>
<accession>A0A319DW81</accession>
<dbReference type="PROSITE" id="PS00105">
    <property type="entry name" value="AA_TRANSFER_CLASS_1"/>
    <property type="match status" value="1"/>
</dbReference>
<sequence length="432" mass="47889">MLSTRGEAYAKAGLSDGYLGPPKAFFDPKKKQGVVSFSNAENFLMHDVMLQYIRGQAMVHIDDASLTYHEGPFGSSRLRTAMAGLINTRFHPAIPIEASHILFANGVTSLNTMCALSLTDPDEGILLGQPIYGSFAGDLRTQSGCRLIYTPFHGDDQFSPTAVARYEEAFLHAQDSGIKVKALLICNPHNPLGRCYPRETLEALLRFCQQHQLHLISDEVYALSVYGDGGEEPPHSRFCSVLAIDLFQLGVDPALVHVLYGVSKDFAMAGLRLGCLITRNDNLLQSALSLSRFHWPSHLSCSIVTTILEDRDFIQEFLRESHRRMRTHRQLATQQLEDGGIPYATGCTAGFFLWIDLSKCLDATIVASRGGWVAELDVSRRLREIGVEMSSGYAYHNEVPGWYRVIFTVDAASLKEGLSRIVDFYHGRPGSP</sequence>
<dbReference type="Pfam" id="PF00155">
    <property type="entry name" value="Aminotran_1_2"/>
    <property type="match status" value="1"/>
</dbReference>
<dbReference type="Proteomes" id="UP000248423">
    <property type="component" value="Unassembled WGS sequence"/>
</dbReference>
<proteinExistence type="inferred from homology"/>
<dbReference type="InterPro" id="IPR015424">
    <property type="entry name" value="PyrdxlP-dep_Trfase"/>
</dbReference>
<dbReference type="PANTHER" id="PTHR43795:SF39">
    <property type="entry name" value="AMINOTRANSFERASE CLASS I_CLASSII DOMAIN-CONTAINING PROTEIN"/>
    <property type="match status" value="1"/>
</dbReference>
<keyword evidence="5" id="KW-1185">Reference proteome</keyword>
<dbReference type="CDD" id="cd00609">
    <property type="entry name" value="AAT_like"/>
    <property type="match status" value="1"/>
</dbReference>
<dbReference type="Gene3D" id="3.40.640.10">
    <property type="entry name" value="Type I PLP-dependent aspartate aminotransferase-like (Major domain)"/>
    <property type="match status" value="1"/>
</dbReference>
<evidence type="ECO:0000256" key="1">
    <source>
        <dbReference type="ARBA" id="ARBA00007441"/>
    </source>
</evidence>
<dbReference type="InterPro" id="IPR004838">
    <property type="entry name" value="NHTrfase_class1_PyrdxlP-BS"/>
</dbReference>
<dbReference type="EMBL" id="KZ826402">
    <property type="protein sequence ID" value="PYI02047.1"/>
    <property type="molecule type" value="Genomic_DNA"/>
</dbReference>
<dbReference type="STRING" id="1448318.A0A319DW81"/>
<dbReference type="SUPFAM" id="SSF53383">
    <property type="entry name" value="PLP-dependent transferases"/>
    <property type="match status" value="1"/>
</dbReference>
<dbReference type="InterPro" id="IPR050478">
    <property type="entry name" value="Ethylene_sulfur-biosynth"/>
</dbReference>